<dbReference type="PANTHER" id="PTHR35936:SF34">
    <property type="entry name" value="ABC TRANSPORTER EXTRACELLULAR-BINDING PROTEIN YCKB-RELATED"/>
    <property type="match status" value="1"/>
</dbReference>
<feature type="domain" description="Solute-binding protein family 3/N-terminal" evidence="2">
    <location>
        <begin position="25"/>
        <end position="240"/>
    </location>
</feature>
<evidence type="ECO:0000313" key="4">
    <source>
        <dbReference type="Proteomes" id="UP000184207"/>
    </source>
</evidence>
<dbReference type="RefSeq" id="WP_245789466.1">
    <property type="nucleotide sequence ID" value="NZ_FRDJ01000002.1"/>
</dbReference>
<keyword evidence="4" id="KW-1185">Reference proteome</keyword>
<dbReference type="Gene3D" id="3.40.190.10">
    <property type="entry name" value="Periplasmic binding protein-like II"/>
    <property type="match status" value="2"/>
</dbReference>
<name>A0A1M7S609_FERGO</name>
<reference evidence="4" key="1">
    <citation type="submission" date="2016-12" db="EMBL/GenBank/DDBJ databases">
        <authorList>
            <person name="Varghese N."/>
            <person name="Submissions S."/>
        </authorList>
    </citation>
    <scope>NUCLEOTIDE SEQUENCE [LARGE SCALE GENOMIC DNA]</scope>
    <source>
        <strain evidence="4">DSM 13020</strain>
    </source>
</reference>
<dbReference type="Proteomes" id="UP000184207">
    <property type="component" value="Unassembled WGS sequence"/>
</dbReference>
<organism evidence="3 4">
    <name type="scientific">Fervidobacterium gondwanense DSM 13020</name>
    <dbReference type="NCBI Taxonomy" id="1121883"/>
    <lineage>
        <taxon>Bacteria</taxon>
        <taxon>Thermotogati</taxon>
        <taxon>Thermotogota</taxon>
        <taxon>Thermotogae</taxon>
        <taxon>Thermotogales</taxon>
        <taxon>Fervidobacteriaceae</taxon>
        <taxon>Fervidobacterium</taxon>
    </lineage>
</organism>
<proteinExistence type="predicted"/>
<accession>A0A1M7S609</accession>
<dbReference type="SMART" id="SM00062">
    <property type="entry name" value="PBPb"/>
    <property type="match status" value="1"/>
</dbReference>
<evidence type="ECO:0000313" key="3">
    <source>
        <dbReference type="EMBL" id="SHN53853.1"/>
    </source>
</evidence>
<evidence type="ECO:0000256" key="1">
    <source>
        <dbReference type="ARBA" id="ARBA00022729"/>
    </source>
</evidence>
<sequence length="240" mass="27335">MIRRILLLLLSLVLILPTSFIFSQYLKVGFLLGSPYAFWSGNTFKGIECDIWKAVSQEIGYQLEVYVLPFSAISPEILTKLSMDVVVGGIHMTDERKKLYDFGTPYMDSGLAIVTRSDLKWDGRPESITFGVKKGATGETIVQQWNQSGRKVKYISYVSNEEIITHLLIKKIDGAFFDYINALYLAKMYGLTVQKQLIYTTKIGYISLNKELKSRIDKAVQKLIQENKIRQIIASYVGNY</sequence>
<dbReference type="InterPro" id="IPR001638">
    <property type="entry name" value="Solute-binding_3/MltF_N"/>
</dbReference>
<evidence type="ECO:0000259" key="2">
    <source>
        <dbReference type="SMART" id="SM00062"/>
    </source>
</evidence>
<dbReference type="Pfam" id="PF00497">
    <property type="entry name" value="SBP_bac_3"/>
    <property type="match status" value="1"/>
</dbReference>
<dbReference type="SUPFAM" id="SSF53850">
    <property type="entry name" value="Periplasmic binding protein-like II"/>
    <property type="match status" value="1"/>
</dbReference>
<gene>
    <name evidence="3" type="ORF">SAMN02745226_00532</name>
</gene>
<dbReference type="EMBL" id="FRDJ01000002">
    <property type="protein sequence ID" value="SHN53853.1"/>
    <property type="molecule type" value="Genomic_DNA"/>
</dbReference>
<dbReference type="PANTHER" id="PTHR35936">
    <property type="entry name" value="MEMBRANE-BOUND LYTIC MUREIN TRANSGLYCOSYLASE F"/>
    <property type="match status" value="1"/>
</dbReference>
<protein>
    <submittedName>
        <fullName evidence="3">Polar amino acid transport system substrate-binding protein</fullName>
    </submittedName>
</protein>
<dbReference type="STRING" id="1121883.SAMN02745226_00532"/>
<keyword evidence="1" id="KW-0732">Signal</keyword>
<dbReference type="AlphaFoldDB" id="A0A1M7S609"/>